<dbReference type="RefSeq" id="WP_306066161.1">
    <property type="nucleotide sequence ID" value="NZ_JAROCA020000001.1"/>
</dbReference>
<evidence type="ECO:0000313" key="1">
    <source>
        <dbReference type="EMBL" id="MDY0406122.1"/>
    </source>
</evidence>
<keyword evidence="2" id="KW-1185">Reference proteome</keyword>
<evidence type="ECO:0000313" key="2">
    <source>
        <dbReference type="Proteomes" id="UP001228376"/>
    </source>
</evidence>
<name>A0ABU5CJV2_9BACI</name>
<protein>
    <submittedName>
        <fullName evidence="1">Uncharacterized protein</fullName>
    </submittedName>
</protein>
<proteinExistence type="predicted"/>
<accession>A0ABU5CJV2</accession>
<comment type="caution">
    <text evidence="1">The sequence shown here is derived from an EMBL/GenBank/DDBJ whole genome shotgun (WGS) entry which is preliminary data.</text>
</comment>
<reference evidence="1 2" key="1">
    <citation type="submission" date="2023-10" db="EMBL/GenBank/DDBJ databases">
        <title>179-bfca-hs.</title>
        <authorList>
            <person name="Miliotis G."/>
            <person name="Sengupta P."/>
            <person name="Hameed A."/>
            <person name="Chuvochina M."/>
            <person name="Mcdonagh F."/>
            <person name="Simpson A.C."/>
            <person name="Singh N.K."/>
            <person name="Rekha P.D."/>
            <person name="Raman K."/>
            <person name="Hugenholtz P."/>
            <person name="Venkateswaran K."/>
        </authorList>
    </citation>
    <scope>NUCLEOTIDE SEQUENCE [LARGE SCALE GENOMIC DNA]</scope>
    <source>
        <strain evidence="1 2">179-BFC-A-HS</strain>
    </source>
</reference>
<dbReference type="EMBL" id="JAROCA020000001">
    <property type="protein sequence ID" value="MDY0406122.1"/>
    <property type="molecule type" value="Genomic_DNA"/>
</dbReference>
<sequence>MEGKTGRAEIILVCERHIPHGVWDYVDKKQPFVSVLKQDSKDLIASHAYLTLQRCELA</sequence>
<organism evidence="1 2">
    <name type="scientific">Tigheibacillus jepli</name>
    <dbReference type="NCBI Taxonomy" id="3035914"/>
    <lineage>
        <taxon>Bacteria</taxon>
        <taxon>Bacillati</taxon>
        <taxon>Bacillota</taxon>
        <taxon>Bacilli</taxon>
        <taxon>Bacillales</taxon>
        <taxon>Bacillaceae</taxon>
        <taxon>Tigheibacillus</taxon>
    </lineage>
</organism>
<gene>
    <name evidence="1" type="ORF">P5G51_012625</name>
</gene>
<dbReference type="Proteomes" id="UP001228376">
    <property type="component" value="Unassembled WGS sequence"/>
</dbReference>